<dbReference type="InterPro" id="IPR025365">
    <property type="entry name" value="DUF4269"/>
</dbReference>
<comment type="caution">
    <text evidence="1">The sequence shown here is derived from an EMBL/GenBank/DDBJ whole genome shotgun (WGS) entry which is preliminary data.</text>
</comment>
<protein>
    <submittedName>
        <fullName evidence="1">DUF4269 domain-containing protein</fullName>
    </submittedName>
</protein>
<reference evidence="1 2" key="1">
    <citation type="submission" date="2020-01" db="EMBL/GenBank/DDBJ databases">
        <title>Spongiivirga citrea KCTC 32990T.</title>
        <authorList>
            <person name="Wang G."/>
        </authorList>
    </citation>
    <scope>NUCLEOTIDE SEQUENCE [LARGE SCALE GENOMIC DNA]</scope>
    <source>
        <strain evidence="1 2">KCTC 32990</strain>
    </source>
</reference>
<proteinExistence type="predicted"/>
<organism evidence="1 2">
    <name type="scientific">Spongiivirga citrea</name>
    <dbReference type="NCBI Taxonomy" id="1481457"/>
    <lineage>
        <taxon>Bacteria</taxon>
        <taxon>Pseudomonadati</taxon>
        <taxon>Bacteroidota</taxon>
        <taxon>Flavobacteriia</taxon>
        <taxon>Flavobacteriales</taxon>
        <taxon>Flavobacteriaceae</taxon>
        <taxon>Spongiivirga</taxon>
    </lineage>
</organism>
<gene>
    <name evidence="1" type="ORF">GWK10_09330</name>
</gene>
<dbReference type="Pfam" id="PF14091">
    <property type="entry name" value="DUF4269"/>
    <property type="match status" value="1"/>
</dbReference>
<keyword evidence="2" id="KW-1185">Reference proteome</keyword>
<sequence>MTNFTTIEYLKLGNQRQQKAYQELKALKIFENLKTYHPILTGTIPIDIDIRDSDLDIICQCKNHIEFSTRLSELFADKTGFEIRTYDRHGVECTTAKFRGKHFEIEIFGQDIPVKEQNAYRHMIIEDNILKSKGPAFRSKIRKLKSEGLKTEPAFAKLLGLSGDPYKALLKIDLFN</sequence>
<dbReference type="Proteomes" id="UP000474296">
    <property type="component" value="Unassembled WGS sequence"/>
</dbReference>
<name>A0A6M0CIR4_9FLAO</name>
<evidence type="ECO:0000313" key="1">
    <source>
        <dbReference type="EMBL" id="NER17412.1"/>
    </source>
</evidence>
<dbReference type="AlphaFoldDB" id="A0A6M0CIR4"/>
<dbReference type="RefSeq" id="WP_164031875.1">
    <property type="nucleotide sequence ID" value="NZ_JAABOQ010000003.1"/>
</dbReference>
<evidence type="ECO:0000313" key="2">
    <source>
        <dbReference type="Proteomes" id="UP000474296"/>
    </source>
</evidence>
<dbReference type="EMBL" id="JAABOQ010000003">
    <property type="protein sequence ID" value="NER17412.1"/>
    <property type="molecule type" value="Genomic_DNA"/>
</dbReference>
<accession>A0A6M0CIR4</accession>